<comment type="cofactor">
    <cofactor evidence="2">
        <name>Mg(2+)</name>
        <dbReference type="ChEBI" id="CHEBI:18420"/>
    </cofactor>
</comment>
<keyword evidence="6" id="KW-0227">DNA damage</keyword>
<dbReference type="GO" id="GO:0008311">
    <property type="term" value="F:double-stranded DNA 3'-5' DNA exonuclease activity"/>
    <property type="evidence" value="ECO:0007669"/>
    <property type="project" value="UniProtKB-EC"/>
</dbReference>
<evidence type="ECO:0000256" key="2">
    <source>
        <dbReference type="ARBA" id="ARBA00001946"/>
    </source>
</evidence>
<dbReference type="InterPro" id="IPR005135">
    <property type="entry name" value="Endo/exonuclease/phosphatase"/>
</dbReference>
<evidence type="ECO:0000259" key="10">
    <source>
        <dbReference type="Pfam" id="PF03372"/>
    </source>
</evidence>
<dbReference type="SUPFAM" id="SSF56219">
    <property type="entry name" value="DNase I-like"/>
    <property type="match status" value="1"/>
</dbReference>
<evidence type="ECO:0000313" key="12">
    <source>
        <dbReference type="Proteomes" id="UP000606274"/>
    </source>
</evidence>
<dbReference type="AlphaFoldDB" id="A0A8T0AEQ5"/>
<keyword evidence="8" id="KW-0460">Magnesium</keyword>
<keyword evidence="7" id="KW-0378">Hydrolase</keyword>
<comment type="caution">
    <text evidence="11">The sequence shown here is derived from an EMBL/GenBank/DDBJ whole genome shotgun (WGS) entry which is preliminary data.</text>
</comment>
<dbReference type="PANTHER" id="PTHR22748:SF26">
    <property type="entry name" value="ENDONUCLEASE_EXONUCLEASE_PHOSPHATASE DOMAIN-CONTAINING PROTEIN"/>
    <property type="match status" value="1"/>
</dbReference>
<dbReference type="EC" id="3.1.11.2" evidence="4"/>
<dbReference type="GO" id="GO:0003906">
    <property type="term" value="F:DNA-(apurinic or apyrimidinic site) endonuclease activity"/>
    <property type="evidence" value="ECO:0007669"/>
    <property type="project" value="TreeGrafter"/>
</dbReference>
<comment type="catalytic activity">
    <reaction evidence="1">
        <text>Exonucleolytic cleavage in the 3'- to 5'-direction to yield nucleoside 5'-phosphates.</text>
        <dbReference type="EC" id="3.1.11.2"/>
    </reaction>
</comment>
<evidence type="ECO:0000256" key="5">
    <source>
        <dbReference type="ARBA" id="ARBA00022723"/>
    </source>
</evidence>
<protein>
    <recommendedName>
        <fullName evidence="4">exodeoxyribonuclease III</fullName>
        <ecNumber evidence="4">3.1.11.2</ecNumber>
    </recommendedName>
</protein>
<dbReference type="PANTHER" id="PTHR22748">
    <property type="entry name" value="AP ENDONUCLEASE"/>
    <property type="match status" value="1"/>
</dbReference>
<dbReference type="GO" id="GO:0006284">
    <property type="term" value="P:base-excision repair"/>
    <property type="evidence" value="ECO:0007669"/>
    <property type="project" value="TreeGrafter"/>
</dbReference>
<evidence type="ECO:0000256" key="1">
    <source>
        <dbReference type="ARBA" id="ARBA00000493"/>
    </source>
</evidence>
<dbReference type="InterPro" id="IPR004808">
    <property type="entry name" value="AP_endonuc_1"/>
</dbReference>
<reference evidence="11" key="1">
    <citation type="submission" date="2020-08" db="EMBL/GenBank/DDBJ databases">
        <title>Chromosome-level assembly of Southern catfish (Silurus meridionalis) provides insights into visual adaptation to the nocturnal and benthic lifestyles.</title>
        <authorList>
            <person name="Zhang Y."/>
            <person name="Wang D."/>
            <person name="Peng Z."/>
        </authorList>
    </citation>
    <scope>NUCLEOTIDE SEQUENCE</scope>
    <source>
        <strain evidence="11">SWU-2019-XX</strain>
        <tissue evidence="11">Muscle</tissue>
    </source>
</reference>
<evidence type="ECO:0000256" key="3">
    <source>
        <dbReference type="ARBA" id="ARBA00007092"/>
    </source>
</evidence>
<evidence type="ECO:0000256" key="8">
    <source>
        <dbReference type="ARBA" id="ARBA00022842"/>
    </source>
</evidence>
<gene>
    <name evidence="11" type="ORF">HF521_011809</name>
</gene>
<name>A0A8T0AEQ5_SILME</name>
<evidence type="ECO:0000256" key="6">
    <source>
        <dbReference type="ARBA" id="ARBA00022763"/>
    </source>
</evidence>
<evidence type="ECO:0000313" key="11">
    <source>
        <dbReference type="EMBL" id="KAF7690005.1"/>
    </source>
</evidence>
<dbReference type="CDD" id="cd09076">
    <property type="entry name" value="L1-EN"/>
    <property type="match status" value="1"/>
</dbReference>
<evidence type="ECO:0000256" key="4">
    <source>
        <dbReference type="ARBA" id="ARBA00012115"/>
    </source>
</evidence>
<evidence type="ECO:0000256" key="7">
    <source>
        <dbReference type="ARBA" id="ARBA00022801"/>
    </source>
</evidence>
<dbReference type="Gene3D" id="3.60.10.10">
    <property type="entry name" value="Endonuclease/exonuclease/phosphatase"/>
    <property type="match status" value="1"/>
</dbReference>
<dbReference type="GO" id="GO:0005634">
    <property type="term" value="C:nucleus"/>
    <property type="evidence" value="ECO:0007669"/>
    <property type="project" value="TreeGrafter"/>
</dbReference>
<evidence type="ECO:0000256" key="9">
    <source>
        <dbReference type="ARBA" id="ARBA00023204"/>
    </source>
</evidence>
<dbReference type="Pfam" id="PF03372">
    <property type="entry name" value="Exo_endo_phos"/>
    <property type="match status" value="1"/>
</dbReference>
<dbReference type="InterPro" id="IPR036691">
    <property type="entry name" value="Endo/exonu/phosph_ase_sf"/>
</dbReference>
<organism evidence="11 12">
    <name type="scientific">Silurus meridionalis</name>
    <name type="common">Southern catfish</name>
    <name type="synonym">Silurus soldatovi meridionalis</name>
    <dbReference type="NCBI Taxonomy" id="175797"/>
    <lineage>
        <taxon>Eukaryota</taxon>
        <taxon>Metazoa</taxon>
        <taxon>Chordata</taxon>
        <taxon>Craniata</taxon>
        <taxon>Vertebrata</taxon>
        <taxon>Euteleostomi</taxon>
        <taxon>Actinopterygii</taxon>
        <taxon>Neopterygii</taxon>
        <taxon>Teleostei</taxon>
        <taxon>Ostariophysi</taxon>
        <taxon>Siluriformes</taxon>
        <taxon>Siluridae</taxon>
        <taxon>Silurus</taxon>
    </lineage>
</organism>
<dbReference type="Proteomes" id="UP000606274">
    <property type="component" value="Unassembled WGS sequence"/>
</dbReference>
<dbReference type="GO" id="GO:0008081">
    <property type="term" value="F:phosphoric diester hydrolase activity"/>
    <property type="evidence" value="ECO:0007669"/>
    <property type="project" value="TreeGrafter"/>
</dbReference>
<comment type="similarity">
    <text evidence="3">Belongs to the DNA repair enzymes AP/ExoA family.</text>
</comment>
<accession>A0A8T0AEQ5</accession>
<keyword evidence="12" id="KW-1185">Reference proteome</keyword>
<keyword evidence="9" id="KW-0234">DNA repair</keyword>
<feature type="domain" description="Endonuclease/exonuclease/phosphatase" evidence="10">
    <location>
        <begin position="1"/>
        <end position="146"/>
    </location>
</feature>
<sequence>FLQETHSDSRNLPDWTQEWPGLSCLSHNTSTSGGVAILFSKNFTPVTYDTEELVKGRLLKVRAHFENHVFIFICVYAPTSPVERLNFLDVLCTAIEACDDEEFLFVGGDFNCTVDNSDRNHTEPHMPSRTRLTQILQTYGLCDTWRSFHGSQRQYT</sequence>
<dbReference type="EMBL" id="JABFDY010000023">
    <property type="protein sequence ID" value="KAF7690005.1"/>
    <property type="molecule type" value="Genomic_DNA"/>
</dbReference>
<keyword evidence="5" id="KW-0479">Metal-binding</keyword>
<proteinExistence type="inferred from homology"/>
<feature type="non-terminal residue" evidence="11">
    <location>
        <position position="1"/>
    </location>
</feature>
<dbReference type="GO" id="GO:0046872">
    <property type="term" value="F:metal ion binding"/>
    <property type="evidence" value="ECO:0007669"/>
    <property type="project" value="UniProtKB-KW"/>
</dbReference>